<name>A0A1Y6GCN5_9HYPH</name>
<keyword evidence="3" id="KW-1185">Reference proteome</keyword>
<accession>A0A1Y6GCN5</accession>
<dbReference type="OrthoDB" id="7938661at2"/>
<protein>
    <recommendedName>
        <fullName evidence="4">GIY-YIG nuclease family protein</fullName>
    </recommendedName>
</protein>
<evidence type="ECO:0000313" key="3">
    <source>
        <dbReference type="Proteomes" id="UP000194474"/>
    </source>
</evidence>
<evidence type="ECO:0008006" key="4">
    <source>
        <dbReference type="Google" id="ProtNLM"/>
    </source>
</evidence>
<feature type="compositionally biased region" description="Acidic residues" evidence="1">
    <location>
        <begin position="106"/>
        <end position="116"/>
    </location>
</feature>
<feature type="region of interest" description="Disordered" evidence="1">
    <location>
        <begin position="104"/>
        <end position="136"/>
    </location>
</feature>
<evidence type="ECO:0000313" key="2">
    <source>
        <dbReference type="EMBL" id="SMQ85550.1"/>
    </source>
</evidence>
<dbReference type="AlphaFoldDB" id="A0A1Y6GCN5"/>
<feature type="compositionally biased region" description="Pro residues" evidence="1">
    <location>
        <begin position="119"/>
        <end position="130"/>
    </location>
</feature>
<evidence type="ECO:0000256" key="1">
    <source>
        <dbReference type="SAM" id="MobiDB-lite"/>
    </source>
</evidence>
<dbReference type="Proteomes" id="UP000194474">
    <property type="component" value="Unassembled WGS sequence"/>
</dbReference>
<proteinExistence type="predicted"/>
<organism evidence="2 3">
    <name type="scientific">Devosia lucknowensis</name>
    <dbReference type="NCBI Taxonomy" id="1096929"/>
    <lineage>
        <taxon>Bacteria</taxon>
        <taxon>Pseudomonadati</taxon>
        <taxon>Pseudomonadota</taxon>
        <taxon>Alphaproteobacteria</taxon>
        <taxon>Hyphomicrobiales</taxon>
        <taxon>Devosiaceae</taxon>
        <taxon>Devosia</taxon>
    </lineage>
</organism>
<gene>
    <name evidence="2" type="ORF">SAMN06295905_2830</name>
</gene>
<sequence length="427" mass="44957">MTYQSSNGAMALAKPLSSSHDCTAKFDIGLARHPLLTATDQVSLLREIDISGSASVGTLMAVLGQGHADPVGAILAMLEADLVSVDLPTGILDEHARIARIQPLAADDDTSPDDDPEPHAPQPIPSPSDPQDPEDGAAAELPVRIQRLEAADLVPDVLVGAASARRGFASLEELQRPGVYILLSHQNAYVGMGVNVGRRVASGSQPISDVDSIITITEKGGGLSEDDAQVLERIIHTRVSAAREVRLVNSTPNGASVTPQRYAALNAMAALACESIARNGYLFLDLSPRMVLAGPRAETGQLAPPRPFNAAPDQEVMEVSFGENLSALSARHSETEWLLLRGSDIRLEPVASANASASYHRAALLHSGIIELAPDGRSYVLARDILFGSPSAALHFVLGSKGQGRGGWKPIDPDGGYDPNTERLIAA</sequence>
<dbReference type="EMBL" id="FXWK01000002">
    <property type="protein sequence ID" value="SMQ85550.1"/>
    <property type="molecule type" value="Genomic_DNA"/>
</dbReference>
<reference evidence="3" key="1">
    <citation type="submission" date="2017-04" db="EMBL/GenBank/DDBJ databases">
        <authorList>
            <person name="Varghese N."/>
            <person name="Submissions S."/>
        </authorList>
    </citation>
    <scope>NUCLEOTIDE SEQUENCE [LARGE SCALE GENOMIC DNA]</scope>
</reference>
<dbReference type="RefSeq" id="WP_086471203.1">
    <property type="nucleotide sequence ID" value="NZ_FXWK01000002.1"/>
</dbReference>